<proteinExistence type="predicted"/>
<evidence type="ECO:0000256" key="1">
    <source>
        <dbReference type="SAM" id="MobiDB-lite"/>
    </source>
</evidence>
<dbReference type="EMBL" id="LGRX02027467">
    <property type="protein sequence ID" value="KAK3249322.1"/>
    <property type="molecule type" value="Genomic_DNA"/>
</dbReference>
<dbReference type="AlphaFoldDB" id="A0AAE0F2U7"/>
<dbReference type="Proteomes" id="UP001190700">
    <property type="component" value="Unassembled WGS sequence"/>
</dbReference>
<protein>
    <submittedName>
        <fullName evidence="2">Uncharacterized protein</fullName>
    </submittedName>
</protein>
<feature type="compositionally biased region" description="Basic and acidic residues" evidence="1">
    <location>
        <begin position="1"/>
        <end position="24"/>
    </location>
</feature>
<evidence type="ECO:0000313" key="2">
    <source>
        <dbReference type="EMBL" id="KAK3249322.1"/>
    </source>
</evidence>
<comment type="caution">
    <text evidence="2">The sequence shown here is derived from an EMBL/GenBank/DDBJ whole genome shotgun (WGS) entry which is preliminary data.</text>
</comment>
<evidence type="ECO:0000313" key="3">
    <source>
        <dbReference type="Proteomes" id="UP001190700"/>
    </source>
</evidence>
<reference evidence="2 3" key="1">
    <citation type="journal article" date="2015" name="Genome Biol. Evol.">
        <title>Comparative Genomics of a Bacterivorous Green Alga Reveals Evolutionary Causalities and Consequences of Phago-Mixotrophic Mode of Nutrition.</title>
        <authorList>
            <person name="Burns J.A."/>
            <person name="Paasch A."/>
            <person name="Narechania A."/>
            <person name="Kim E."/>
        </authorList>
    </citation>
    <scope>NUCLEOTIDE SEQUENCE [LARGE SCALE GENOMIC DNA]</scope>
    <source>
        <strain evidence="2 3">PLY_AMNH</strain>
    </source>
</reference>
<organism evidence="2 3">
    <name type="scientific">Cymbomonas tetramitiformis</name>
    <dbReference type="NCBI Taxonomy" id="36881"/>
    <lineage>
        <taxon>Eukaryota</taxon>
        <taxon>Viridiplantae</taxon>
        <taxon>Chlorophyta</taxon>
        <taxon>Pyramimonadophyceae</taxon>
        <taxon>Pyramimonadales</taxon>
        <taxon>Pyramimonadaceae</taxon>
        <taxon>Cymbomonas</taxon>
    </lineage>
</organism>
<name>A0AAE0F2U7_9CHLO</name>
<accession>A0AAE0F2U7</accession>
<feature type="region of interest" description="Disordered" evidence="1">
    <location>
        <begin position="1"/>
        <end position="25"/>
    </location>
</feature>
<sequence>MSRTRRDDERGNSRPRGRLEDARNNNDGVFSVARSAEDLFDVLGMEMQARDDSPDPMGEYFESWPTTAADMNLTVGRYCVVDGGYIGRVIKVTSNFTIHVDFGCFQHYTNNTNFVYNVLRYDDRAVHTRLMIATDIFHRRWNFNNPTRENELRWIHKVASNNTFLGLRCSRYNAFRHLNFRYLFIRRRGLLPINLGQFAVNMRWLVAFAIMDSLHSRRAEFGLSDTGDGNYVRYAASLSNDGGANQERPPPPSAHFTPLISVSKEEAIQRMTASTEAARRTFSPEIEGMLVADARARLATSRDYATSREVMDAQGLYGGCFPAVCTFGWSAVKVGRSPLRQFRAFRKAPALNFFTVKRRDVDQQPGVDVDLRDELLVYSMRVTRVVPPREVNDVRDPDNDLQHVDSLERASARGNNTDQRGALPADRADYAEVGEHASFERDVLDAYVTDALDARNGPMDFIQRNTRGVRGAIRAALYTWAGARAHEIAMIRSLLPISRRLNNPLRQATRDRHRSTIATRLHRSTFCVPHFASQFWTSPDGYWNVLGQYFRDAFPSIPRHLVISTPPSLAGQGRNVDDQETRAEGTLESLCHVFAANTMGAVEGFMHDHGHLFFEDELRNAPRPLRGHVKWSFASTEYPVYNPYATFHAHRYKFGPPLFYETRADAIIHAAWKPSSSSEEPRNGRIVMVEYKMLMEPTKATSRILNMHTMRQCLTNAFMYYACVGILPTHCIIVYSTRRANYQDRPLRRFPMQIGPNGDERQAEKVAYVALLRVDLTVRYQMRLFQRVLISPTQSVRDYTTHYMDERHFLLNPHTVSLIGNRPTNYTRRFLFGQYPSNNRAHDMPEMMCTDDVRSPEFAITRMCVGLHEAHRRMWHAQGARIIFLGWCKNCRTDRTLKKIENVYFPLQILRTLPMKATSQSEVRSFRRLLVL</sequence>
<gene>
    <name evidence="2" type="ORF">CYMTET_41267</name>
</gene>
<keyword evidence="3" id="KW-1185">Reference proteome</keyword>